<dbReference type="EMBL" id="CAJNOK010001351">
    <property type="protein sequence ID" value="CAF0807319.1"/>
    <property type="molecule type" value="Genomic_DNA"/>
</dbReference>
<proteinExistence type="predicted"/>
<organism evidence="1 3">
    <name type="scientific">Didymodactylos carnosus</name>
    <dbReference type="NCBI Taxonomy" id="1234261"/>
    <lineage>
        <taxon>Eukaryota</taxon>
        <taxon>Metazoa</taxon>
        <taxon>Spiralia</taxon>
        <taxon>Gnathifera</taxon>
        <taxon>Rotifera</taxon>
        <taxon>Eurotatoria</taxon>
        <taxon>Bdelloidea</taxon>
        <taxon>Philodinida</taxon>
        <taxon>Philodinidae</taxon>
        <taxon>Didymodactylos</taxon>
    </lineage>
</organism>
<protein>
    <submittedName>
        <fullName evidence="1">Uncharacterized protein</fullName>
    </submittedName>
</protein>
<comment type="caution">
    <text evidence="1">The sequence shown here is derived from an EMBL/GenBank/DDBJ whole genome shotgun (WGS) entry which is preliminary data.</text>
</comment>
<dbReference type="Proteomes" id="UP000682733">
    <property type="component" value="Unassembled WGS sequence"/>
</dbReference>
<evidence type="ECO:0000313" key="2">
    <source>
        <dbReference type="EMBL" id="CAF3591037.1"/>
    </source>
</evidence>
<evidence type="ECO:0000313" key="3">
    <source>
        <dbReference type="Proteomes" id="UP000677228"/>
    </source>
</evidence>
<accession>A0A8S2CUJ7</accession>
<name>A0A8S2CUJ7_9BILA</name>
<dbReference type="AlphaFoldDB" id="A0A8S2CUJ7"/>
<reference evidence="1" key="1">
    <citation type="submission" date="2021-02" db="EMBL/GenBank/DDBJ databases">
        <authorList>
            <person name="Nowell W R."/>
        </authorList>
    </citation>
    <scope>NUCLEOTIDE SEQUENCE</scope>
</reference>
<evidence type="ECO:0000313" key="1">
    <source>
        <dbReference type="EMBL" id="CAF0807319.1"/>
    </source>
</evidence>
<gene>
    <name evidence="1" type="ORF">OVA965_LOCUS4966</name>
    <name evidence="2" type="ORF">TMI583_LOCUS4964</name>
</gene>
<sequence length="105" mass="11960">MKYIQVARCQIKGKTTTVSVKSVRATTHVHTVPPMINMDGHLVRPVYLCLKAPIGCIGEHALNLQCQEKRFEETDQLVNDREIDYDMLSKICVTIEFCLKTTLTH</sequence>
<dbReference type="EMBL" id="CAJOBA010001351">
    <property type="protein sequence ID" value="CAF3591037.1"/>
    <property type="molecule type" value="Genomic_DNA"/>
</dbReference>
<dbReference type="Proteomes" id="UP000677228">
    <property type="component" value="Unassembled WGS sequence"/>
</dbReference>